<protein>
    <submittedName>
        <fullName evidence="7">SET domain-containing protein</fullName>
    </submittedName>
</protein>
<evidence type="ECO:0000259" key="6">
    <source>
        <dbReference type="PROSITE" id="PS50865"/>
    </source>
</evidence>
<dbReference type="Gene3D" id="1.25.40.10">
    <property type="entry name" value="Tetratricopeptide repeat domain"/>
    <property type="match status" value="1"/>
</dbReference>
<reference evidence="7 8" key="1">
    <citation type="submission" date="2016-04" db="EMBL/GenBank/DDBJ databases">
        <title>Genome analyses suggest a sexual origin of heterokaryosis in a supposedly ancient asexual fungus.</title>
        <authorList>
            <person name="Ropars J."/>
            <person name="Sedzielewska K."/>
            <person name="Noel J."/>
            <person name="Charron P."/>
            <person name="Farinelli L."/>
            <person name="Marton T."/>
            <person name="Kruger M."/>
            <person name="Pelin A."/>
            <person name="Brachmann A."/>
            <person name="Corradi N."/>
        </authorList>
    </citation>
    <scope>NUCLEOTIDE SEQUENCE [LARGE SCALE GENOMIC DNA]</scope>
    <source>
        <strain evidence="7 8">C2</strain>
    </source>
</reference>
<dbReference type="InterPro" id="IPR002893">
    <property type="entry name" value="Znf_MYND"/>
</dbReference>
<dbReference type="InterPro" id="IPR001214">
    <property type="entry name" value="SET_dom"/>
</dbReference>
<dbReference type="AlphaFoldDB" id="A0A2N1N1G7"/>
<evidence type="ECO:0000259" key="5">
    <source>
        <dbReference type="PROSITE" id="PS50280"/>
    </source>
</evidence>
<dbReference type="Gene3D" id="2.170.270.10">
    <property type="entry name" value="SET domain"/>
    <property type="match status" value="1"/>
</dbReference>
<dbReference type="PROSITE" id="PS50865">
    <property type="entry name" value="ZF_MYND_2"/>
    <property type="match status" value="1"/>
</dbReference>
<evidence type="ECO:0000256" key="1">
    <source>
        <dbReference type="ARBA" id="ARBA00022723"/>
    </source>
</evidence>
<keyword evidence="2 4" id="KW-0863">Zinc-finger</keyword>
<dbReference type="InterPro" id="IPR011990">
    <property type="entry name" value="TPR-like_helical_dom_sf"/>
</dbReference>
<proteinExistence type="predicted"/>
<sequence length="478" mass="55900">METFLSQNGLSLVENENKFRSIITNKKIDIGKTIIISHPLISFPILTYNKIRCDQCLKKKENNLQTCSKCQRVYYCDRSCQKSSWISHHKLLCPLYKKSKNNMDEEMLKRVTILIEKFFNNNNNNNNNENYLFETFLKLMNHRTEQSINNLKSFEKISNNTYENLNFNKISKDDLINYLCVFYCNNFNLHDNQLFVYGEGTFPIGSLFNHSCRPNAIVMYDGAVQIIKCIEVINVGEEINISYIDVALDRVTRKKMLQEKYFFECQCSRCSVQERYSGIFSKIDQLIEEKDQVITKKDFNTSLENWVSSESKLEQNESKFSKVTKLILSNLLSHIKNNTTDNDYINSLSEIISILFQNYSKTNLFYISSFSFTTKLFYDKIDLQQWYQSTILGNYILSIYLIIYPRYHPMIGLHLFTLGKCYWNDITNGLESVKESINILECAQKVLNITHNEGAENVDIINQVNDLLNTARKDLSCV</sequence>
<dbReference type="PROSITE" id="PS01360">
    <property type="entry name" value="ZF_MYND_1"/>
    <property type="match status" value="1"/>
</dbReference>
<evidence type="ECO:0000256" key="4">
    <source>
        <dbReference type="PROSITE-ProRule" id="PRU00134"/>
    </source>
</evidence>
<dbReference type="InterPro" id="IPR046341">
    <property type="entry name" value="SET_dom_sf"/>
</dbReference>
<dbReference type="EMBL" id="LLXL01000925">
    <property type="protein sequence ID" value="PKK67714.1"/>
    <property type="molecule type" value="Genomic_DNA"/>
</dbReference>
<feature type="domain" description="MYND-type" evidence="6">
    <location>
        <begin position="53"/>
        <end position="93"/>
    </location>
</feature>
<dbReference type="VEuPathDB" id="FungiDB:RhiirA1_537521"/>
<dbReference type="PANTHER" id="PTHR12197">
    <property type="entry name" value="HISTONE-LYSINE N-METHYLTRANSFERASE SMYD"/>
    <property type="match status" value="1"/>
</dbReference>
<dbReference type="VEuPathDB" id="FungiDB:RhiirFUN_025622"/>
<dbReference type="Pfam" id="PF01753">
    <property type="entry name" value="zf-MYND"/>
    <property type="match status" value="1"/>
</dbReference>
<dbReference type="Gene3D" id="6.10.140.2220">
    <property type="match status" value="1"/>
</dbReference>
<keyword evidence="3" id="KW-0862">Zinc</keyword>
<dbReference type="GO" id="GO:0005634">
    <property type="term" value="C:nucleus"/>
    <property type="evidence" value="ECO:0007669"/>
    <property type="project" value="TreeGrafter"/>
</dbReference>
<accession>A0A2N1N1G7</accession>
<comment type="caution">
    <text evidence="7">The sequence shown here is derived from an EMBL/GenBank/DDBJ whole genome shotgun (WGS) entry which is preliminary data.</text>
</comment>
<evidence type="ECO:0000313" key="7">
    <source>
        <dbReference type="EMBL" id="PKK67714.1"/>
    </source>
</evidence>
<evidence type="ECO:0000256" key="2">
    <source>
        <dbReference type="ARBA" id="ARBA00022771"/>
    </source>
</evidence>
<reference evidence="7 8" key="2">
    <citation type="submission" date="2017-10" db="EMBL/GenBank/DDBJ databases">
        <title>Extensive intraspecific genome diversity in a model arbuscular mycorrhizal fungus.</title>
        <authorList>
            <person name="Chen E.C.H."/>
            <person name="Morin E."/>
            <person name="Baudet D."/>
            <person name="Noel J."/>
            <person name="Ndikumana S."/>
            <person name="Charron P."/>
            <person name="St-Onge C."/>
            <person name="Giorgi J."/>
            <person name="Grigoriev I.V."/>
            <person name="Roux C."/>
            <person name="Martin F.M."/>
            <person name="Corradi N."/>
        </authorList>
    </citation>
    <scope>NUCLEOTIDE SEQUENCE [LARGE SCALE GENOMIC DNA]</scope>
    <source>
        <strain evidence="7 8">C2</strain>
    </source>
</reference>
<name>A0A2N1N1G7_9GLOM</name>
<dbReference type="PANTHER" id="PTHR12197:SF251">
    <property type="entry name" value="EG:BACR7C10.4 PROTEIN"/>
    <property type="match status" value="1"/>
</dbReference>
<feature type="domain" description="SET" evidence="5">
    <location>
        <begin position="8"/>
        <end position="244"/>
    </location>
</feature>
<dbReference type="GO" id="GO:0008270">
    <property type="term" value="F:zinc ion binding"/>
    <property type="evidence" value="ECO:0007669"/>
    <property type="project" value="UniProtKB-KW"/>
</dbReference>
<dbReference type="PROSITE" id="PS50280">
    <property type="entry name" value="SET"/>
    <property type="match status" value="1"/>
</dbReference>
<dbReference type="InterPro" id="IPR050869">
    <property type="entry name" value="H3K4_H4K5_MeTrfase"/>
</dbReference>
<dbReference type="SUPFAM" id="SSF82199">
    <property type="entry name" value="SET domain"/>
    <property type="match status" value="1"/>
</dbReference>
<dbReference type="Gene3D" id="1.10.220.160">
    <property type="match status" value="1"/>
</dbReference>
<dbReference type="OrthoDB" id="5945798at2759"/>
<evidence type="ECO:0000256" key="3">
    <source>
        <dbReference type="ARBA" id="ARBA00022833"/>
    </source>
</evidence>
<dbReference type="Proteomes" id="UP000233469">
    <property type="component" value="Unassembled WGS sequence"/>
</dbReference>
<gene>
    <name evidence="7" type="ORF">RhiirC2_783165</name>
</gene>
<evidence type="ECO:0000313" key="8">
    <source>
        <dbReference type="Proteomes" id="UP000233469"/>
    </source>
</evidence>
<dbReference type="VEuPathDB" id="FungiDB:FUN_022423"/>
<keyword evidence="1" id="KW-0479">Metal-binding</keyword>
<organism evidence="7 8">
    <name type="scientific">Rhizophagus irregularis</name>
    <dbReference type="NCBI Taxonomy" id="588596"/>
    <lineage>
        <taxon>Eukaryota</taxon>
        <taxon>Fungi</taxon>
        <taxon>Fungi incertae sedis</taxon>
        <taxon>Mucoromycota</taxon>
        <taxon>Glomeromycotina</taxon>
        <taxon>Glomeromycetes</taxon>
        <taxon>Glomerales</taxon>
        <taxon>Glomeraceae</taxon>
        <taxon>Rhizophagus</taxon>
    </lineage>
</organism>